<reference evidence="2 3" key="2">
    <citation type="journal article" date="2008" name="Int. J. Syst. Evol. Microbiol.">
        <title>Methanocella paludicola gen. nov., sp. nov., a methane-producing archaeon, the first isolate of the lineage 'Rice Cluster I', and proposal of the new archaeal order Methanocellales ord. nov.</title>
        <authorList>
            <person name="Sakai S."/>
            <person name="Imachi H."/>
            <person name="Hanada S."/>
            <person name="Ohashi A."/>
            <person name="Harada H."/>
            <person name="Kamagata Y."/>
        </authorList>
    </citation>
    <scope>NUCLEOTIDE SEQUENCE [LARGE SCALE GENOMIC DNA]</scope>
    <source>
        <strain evidence="3">DSM 17711 / JCM 13418 / NBRC 101707 / SANAE</strain>
    </source>
</reference>
<evidence type="ECO:0000313" key="3">
    <source>
        <dbReference type="Proteomes" id="UP000001882"/>
    </source>
</evidence>
<dbReference type="EMBL" id="AP011532">
    <property type="protein sequence ID" value="BAI60267.1"/>
    <property type="molecule type" value="Genomic_DNA"/>
</dbReference>
<sequence>MAKDKGTKGASKKSKKEPRNWAKTIIPLFLVFIMLGTAVAYVWGSNWGSKTDGGKGSSTKNAFGSVSDALRLIPADAGYARYIDLRNDTLLSNATNSYSWLKGSLPPSSIFKADPKIDLFAIYPSGYFSDYNGQFVSLTDFGTAYNKSWPDSTGSDYYHELLSYYNIAAKKVNDNYYYTPSTYPVVSGMLENMAPTAYVMSSGNTSLSAYGDYSDLFTELKYKQIPIEGMTLEMVGLSSNLSYSDRYYAAIGPVDPSNQSQDRLYSYVVIMHVNNTTLLDSERGNLALLQGMMEKSGFESYNTQVYGDYIVIEAKGTMALCLEDMYYRWGFIKYQAAL</sequence>
<reference evidence="2 3" key="1">
    <citation type="journal article" date="2007" name="Appl. Environ. Microbiol.">
        <title>Isolation of key methanogens for global methane emission from rice paddy fields: a novel isolate affiliated with the clone cluster rice cluster I.</title>
        <authorList>
            <person name="Sakai S."/>
            <person name="Imachi H."/>
            <person name="Sekiguchi Y."/>
            <person name="Ohashi A."/>
            <person name="Harada H."/>
            <person name="Kamagata Y."/>
        </authorList>
    </citation>
    <scope>NUCLEOTIDE SEQUENCE [LARGE SCALE GENOMIC DNA]</scope>
    <source>
        <strain evidence="3">DSM 17711 / JCM 13418 / NBRC 101707 / SANAE</strain>
    </source>
</reference>
<dbReference type="OrthoDB" id="382223at2157"/>
<dbReference type="InParanoid" id="D1YUZ5"/>
<dbReference type="Proteomes" id="UP000001882">
    <property type="component" value="Chromosome"/>
</dbReference>
<proteinExistence type="predicted"/>
<gene>
    <name evidence="2" type="ordered locus">MCP_0195</name>
</gene>
<reference evidence="3" key="3">
    <citation type="journal article" date="2011" name="PLoS ONE">
        <title>Genome sequence of a mesophilic hydrogenotrophic methanogen Methanocella paludicola, the first cultivated representative of the order Methanocellales.</title>
        <authorList>
            <person name="Sakai S."/>
            <person name="Takaki Y."/>
            <person name="Shimamura S."/>
            <person name="Sekine M."/>
            <person name="Tajima T."/>
            <person name="Kosugi H."/>
            <person name="Ichikawa N."/>
            <person name="Tasumi E."/>
            <person name="Hiraki A.T."/>
            <person name="Shimizu A."/>
            <person name="Kato Y."/>
            <person name="Nishiko R."/>
            <person name="Mori K."/>
            <person name="Fujita N."/>
            <person name="Imachi H."/>
            <person name="Takai K."/>
        </authorList>
    </citation>
    <scope>NUCLEOTIDE SEQUENCE [LARGE SCALE GENOMIC DNA]</scope>
    <source>
        <strain evidence="3">DSM 17711 / JCM 13418 / NBRC 101707 / SANAE</strain>
    </source>
</reference>
<keyword evidence="1" id="KW-0812">Transmembrane</keyword>
<feature type="transmembrane region" description="Helical" evidence="1">
    <location>
        <begin position="21"/>
        <end position="43"/>
    </location>
</feature>
<accession>D1YUZ5</accession>
<dbReference type="GeneID" id="8682914"/>
<dbReference type="RefSeq" id="WP_012898947.1">
    <property type="nucleotide sequence ID" value="NC_013665.1"/>
</dbReference>
<keyword evidence="1" id="KW-1133">Transmembrane helix</keyword>
<keyword evidence="1" id="KW-0472">Membrane</keyword>
<dbReference type="KEGG" id="mpd:MCP_0195"/>
<keyword evidence="3" id="KW-1185">Reference proteome</keyword>
<organism evidence="2 3">
    <name type="scientific">Methanocella paludicola (strain DSM 17711 / JCM 13418 / NBRC 101707 / SANAE)</name>
    <dbReference type="NCBI Taxonomy" id="304371"/>
    <lineage>
        <taxon>Archaea</taxon>
        <taxon>Methanobacteriati</taxon>
        <taxon>Methanobacteriota</taxon>
        <taxon>Stenosarchaea group</taxon>
        <taxon>Methanomicrobia</taxon>
        <taxon>Methanocellales</taxon>
        <taxon>Methanocellaceae</taxon>
        <taxon>Methanocella</taxon>
    </lineage>
</organism>
<evidence type="ECO:0000313" key="2">
    <source>
        <dbReference type="EMBL" id="BAI60267.1"/>
    </source>
</evidence>
<dbReference type="eggNOG" id="arCOG04912">
    <property type="taxonomic scope" value="Archaea"/>
</dbReference>
<dbReference type="AlphaFoldDB" id="D1YUZ5"/>
<protein>
    <submittedName>
        <fullName evidence="2">Uncharacterized protein</fullName>
    </submittedName>
</protein>
<name>D1YUZ5_METPS</name>
<evidence type="ECO:0000256" key="1">
    <source>
        <dbReference type="SAM" id="Phobius"/>
    </source>
</evidence>